<evidence type="ECO:0000256" key="3">
    <source>
        <dbReference type="ARBA" id="ARBA00022723"/>
    </source>
</evidence>
<dbReference type="AlphaFoldDB" id="A0A1G7L9P8"/>
<evidence type="ECO:0000256" key="5">
    <source>
        <dbReference type="ARBA" id="ARBA00022833"/>
    </source>
</evidence>
<dbReference type="PANTHER" id="PTHR42914">
    <property type="entry name" value="7-CYANO-7-DEAZAGUANINE SYNTHASE"/>
    <property type="match status" value="1"/>
</dbReference>
<name>A0A1G7L9P8_9DEIN</name>
<protein>
    <recommendedName>
        <fullName evidence="8">7-cyano-7-deazaguanine synthase</fullName>
        <ecNumber evidence="8">6.3.4.20</ecNumber>
    </recommendedName>
</protein>
<organism evidence="10 11">
    <name type="scientific">Thermus arciformis</name>
    <dbReference type="NCBI Taxonomy" id="482827"/>
    <lineage>
        <taxon>Bacteria</taxon>
        <taxon>Thermotogati</taxon>
        <taxon>Deinococcota</taxon>
        <taxon>Deinococci</taxon>
        <taxon>Thermales</taxon>
        <taxon>Thermaceae</taxon>
        <taxon>Thermus</taxon>
    </lineage>
</organism>
<evidence type="ECO:0000256" key="2">
    <source>
        <dbReference type="ARBA" id="ARBA00022598"/>
    </source>
</evidence>
<evidence type="ECO:0000256" key="4">
    <source>
        <dbReference type="ARBA" id="ARBA00022741"/>
    </source>
</evidence>
<evidence type="ECO:0000256" key="8">
    <source>
        <dbReference type="ARBA" id="ARBA00039149"/>
    </source>
</evidence>
<dbReference type="InterPro" id="IPR018317">
    <property type="entry name" value="QueC"/>
</dbReference>
<evidence type="ECO:0000256" key="6">
    <source>
        <dbReference type="ARBA" id="ARBA00022840"/>
    </source>
</evidence>
<keyword evidence="4" id="KW-0547">Nucleotide-binding</keyword>
<evidence type="ECO:0000256" key="9">
    <source>
        <dbReference type="ARBA" id="ARBA00047890"/>
    </source>
</evidence>
<dbReference type="OrthoDB" id="9789567at2"/>
<keyword evidence="6" id="KW-0067">ATP-binding</keyword>
<dbReference type="GO" id="GO:0016874">
    <property type="term" value="F:ligase activity"/>
    <property type="evidence" value="ECO:0007669"/>
    <property type="project" value="UniProtKB-KW"/>
</dbReference>
<dbReference type="EC" id="6.3.4.20" evidence="8"/>
<dbReference type="InterPro" id="IPR014729">
    <property type="entry name" value="Rossmann-like_a/b/a_fold"/>
</dbReference>
<keyword evidence="2" id="KW-0436">Ligase</keyword>
<keyword evidence="3" id="KW-0479">Metal-binding</keyword>
<comment type="catalytic activity">
    <reaction evidence="9">
        <text>7-carboxy-7-carbaguanine + NH4(+) + 2 ATP = 7-cyano-7-carbaguanine + 2 AMP + 2 diphosphate + 2 H(+)</text>
        <dbReference type="Rhea" id="RHEA:27982"/>
        <dbReference type="ChEBI" id="CHEBI:15378"/>
        <dbReference type="ChEBI" id="CHEBI:28938"/>
        <dbReference type="ChEBI" id="CHEBI:30616"/>
        <dbReference type="ChEBI" id="CHEBI:33019"/>
        <dbReference type="ChEBI" id="CHEBI:45075"/>
        <dbReference type="ChEBI" id="CHEBI:61036"/>
        <dbReference type="ChEBI" id="CHEBI:456215"/>
        <dbReference type="EC" id="6.3.4.20"/>
    </reaction>
</comment>
<dbReference type="EMBL" id="FNBC01000061">
    <property type="protein sequence ID" value="SDF46218.1"/>
    <property type="molecule type" value="Genomic_DNA"/>
</dbReference>
<dbReference type="STRING" id="482827.SAMN04488243_1612"/>
<dbReference type="SUPFAM" id="SSF52402">
    <property type="entry name" value="Adenine nucleotide alpha hydrolases-like"/>
    <property type="match status" value="1"/>
</dbReference>
<evidence type="ECO:0000313" key="11">
    <source>
        <dbReference type="Proteomes" id="UP000199446"/>
    </source>
</evidence>
<dbReference type="Pfam" id="PF06508">
    <property type="entry name" value="QueC"/>
    <property type="match status" value="1"/>
</dbReference>
<dbReference type="RefSeq" id="WP_093008682.1">
    <property type="nucleotide sequence ID" value="NZ_FNBC01000061.1"/>
</dbReference>
<proteinExistence type="inferred from homology"/>
<dbReference type="GO" id="GO:0046872">
    <property type="term" value="F:metal ion binding"/>
    <property type="evidence" value="ECO:0007669"/>
    <property type="project" value="UniProtKB-KW"/>
</dbReference>
<dbReference type="GO" id="GO:0005524">
    <property type="term" value="F:ATP binding"/>
    <property type="evidence" value="ECO:0007669"/>
    <property type="project" value="UniProtKB-KW"/>
</dbReference>
<evidence type="ECO:0000256" key="7">
    <source>
        <dbReference type="ARBA" id="ARBA00037993"/>
    </source>
</evidence>
<keyword evidence="11" id="KW-1185">Reference proteome</keyword>
<sequence length="206" mass="22468">MKRLVMLSGGVDSSVLLYKLKKQDRLEGLLAVYLDLGTPPAEREWRAAEKVASRLGVPVYRNRVPHFELGDRLFSPPELAFPGREQIRAGWTDPCTMTPITGSLAAKMGVEEVYLGVIKDDFASHPKLEAYLALVGEFLEFNQVQLKMPLAGLTKQQVVALGLELGVPLEETWSCVASGEAPCGVCAPCIAREEAFALADAKALVR</sequence>
<reference evidence="11" key="1">
    <citation type="submission" date="2016-10" db="EMBL/GenBank/DDBJ databases">
        <authorList>
            <person name="Varghese N."/>
            <person name="Submissions S."/>
        </authorList>
    </citation>
    <scope>NUCLEOTIDE SEQUENCE [LARGE SCALE GENOMIC DNA]</scope>
    <source>
        <strain evidence="11">CGMCC 1.6992</strain>
    </source>
</reference>
<evidence type="ECO:0000313" key="10">
    <source>
        <dbReference type="EMBL" id="SDF46218.1"/>
    </source>
</evidence>
<comment type="similarity">
    <text evidence="7">Belongs to the QueC family.</text>
</comment>
<comment type="pathway">
    <text evidence="1">Purine metabolism; 7-cyano-7-deazaguanine biosynthesis.</text>
</comment>
<keyword evidence="5" id="KW-0862">Zinc</keyword>
<gene>
    <name evidence="10" type="ORF">SAMN04488243_1612</name>
</gene>
<evidence type="ECO:0000256" key="1">
    <source>
        <dbReference type="ARBA" id="ARBA00005061"/>
    </source>
</evidence>
<dbReference type="Gene3D" id="3.40.50.620">
    <property type="entry name" value="HUPs"/>
    <property type="match status" value="1"/>
</dbReference>
<dbReference type="PANTHER" id="PTHR42914:SF1">
    <property type="entry name" value="7-CYANO-7-DEAZAGUANINE SYNTHASE"/>
    <property type="match status" value="1"/>
</dbReference>
<dbReference type="Proteomes" id="UP000199446">
    <property type="component" value="Unassembled WGS sequence"/>
</dbReference>
<accession>A0A1G7L9P8</accession>